<protein>
    <submittedName>
        <fullName evidence="1">Uncharacterized protein</fullName>
    </submittedName>
</protein>
<dbReference type="EMBL" id="JAYWIO010000003">
    <property type="protein sequence ID" value="KAK7273655.1"/>
    <property type="molecule type" value="Genomic_DNA"/>
</dbReference>
<keyword evidence="2" id="KW-1185">Reference proteome</keyword>
<comment type="caution">
    <text evidence="1">The sequence shown here is derived from an EMBL/GenBank/DDBJ whole genome shotgun (WGS) entry which is preliminary data.</text>
</comment>
<accession>A0AAN9IE03</accession>
<proteinExistence type="predicted"/>
<sequence>MWKHPQPIRKTQLIQLRDEFWDTAPHYGGWKESLLLSALMICAANAAMSLKSVYLAKEVEQKASTSRDWVTSCGSLASQVNKYALHDGFEKGNVDSFPVFSLRLRKRLRFHEVLNLAAYNDDIDYVKSEVYISSRKFTFHLVLAIHSHTINMLVMEQCNVLVNKLNVTIIRYGIIVYEAISKKCSSSMLQSGEAASLLSFVSP</sequence>
<dbReference type="Proteomes" id="UP001372338">
    <property type="component" value="Unassembled WGS sequence"/>
</dbReference>
<gene>
    <name evidence="1" type="ORF">RIF29_14713</name>
</gene>
<reference evidence="1 2" key="1">
    <citation type="submission" date="2024-01" db="EMBL/GenBank/DDBJ databases">
        <title>The genomes of 5 underutilized Papilionoideae crops provide insights into root nodulation and disease resistanc.</title>
        <authorList>
            <person name="Yuan L."/>
        </authorList>
    </citation>
    <scope>NUCLEOTIDE SEQUENCE [LARGE SCALE GENOMIC DNA]</scope>
    <source>
        <strain evidence="1">ZHUSHIDOU_FW_LH</strain>
        <tissue evidence="1">Leaf</tissue>
    </source>
</reference>
<evidence type="ECO:0000313" key="2">
    <source>
        <dbReference type="Proteomes" id="UP001372338"/>
    </source>
</evidence>
<dbReference type="AlphaFoldDB" id="A0AAN9IE03"/>
<organism evidence="1 2">
    <name type="scientific">Crotalaria pallida</name>
    <name type="common">Smooth rattlebox</name>
    <name type="synonym">Crotalaria striata</name>
    <dbReference type="NCBI Taxonomy" id="3830"/>
    <lineage>
        <taxon>Eukaryota</taxon>
        <taxon>Viridiplantae</taxon>
        <taxon>Streptophyta</taxon>
        <taxon>Embryophyta</taxon>
        <taxon>Tracheophyta</taxon>
        <taxon>Spermatophyta</taxon>
        <taxon>Magnoliopsida</taxon>
        <taxon>eudicotyledons</taxon>
        <taxon>Gunneridae</taxon>
        <taxon>Pentapetalae</taxon>
        <taxon>rosids</taxon>
        <taxon>fabids</taxon>
        <taxon>Fabales</taxon>
        <taxon>Fabaceae</taxon>
        <taxon>Papilionoideae</taxon>
        <taxon>50 kb inversion clade</taxon>
        <taxon>genistoids sensu lato</taxon>
        <taxon>core genistoids</taxon>
        <taxon>Crotalarieae</taxon>
        <taxon>Crotalaria</taxon>
    </lineage>
</organism>
<evidence type="ECO:0000313" key="1">
    <source>
        <dbReference type="EMBL" id="KAK7273655.1"/>
    </source>
</evidence>
<name>A0AAN9IE03_CROPI</name>